<sequence length="133" mass="14755">MGGFQQVGEMRWLMGMLGKRQREGTHHPGLDVDFEVTESEASWMVSSSSRWVADTPQTGRNSCHDPPCRQGRQRGTWSDETEPHPVPLSLARVVPPVLTSVWDLAEIPATDPDRNTLSPSVSSFQQVCSTSHL</sequence>
<dbReference type="Proteomes" id="UP001153269">
    <property type="component" value="Unassembled WGS sequence"/>
</dbReference>
<proteinExistence type="predicted"/>
<evidence type="ECO:0000313" key="2">
    <source>
        <dbReference type="EMBL" id="CAB1436244.1"/>
    </source>
</evidence>
<dbReference type="AlphaFoldDB" id="A0A9N7UTZ2"/>
<comment type="caution">
    <text evidence="2">The sequence shown here is derived from an EMBL/GenBank/DDBJ whole genome shotgun (WGS) entry which is preliminary data.</text>
</comment>
<reference evidence="2" key="1">
    <citation type="submission" date="2020-03" db="EMBL/GenBank/DDBJ databases">
        <authorList>
            <person name="Weist P."/>
        </authorList>
    </citation>
    <scope>NUCLEOTIDE SEQUENCE</scope>
</reference>
<dbReference type="EMBL" id="CADEAL010001868">
    <property type="protein sequence ID" value="CAB1436244.1"/>
    <property type="molecule type" value="Genomic_DNA"/>
</dbReference>
<evidence type="ECO:0000256" key="1">
    <source>
        <dbReference type="SAM" id="MobiDB-lite"/>
    </source>
</evidence>
<accession>A0A9N7UTZ2</accession>
<gene>
    <name evidence="2" type="ORF">PLEPLA_LOCUS24279</name>
</gene>
<evidence type="ECO:0000313" key="3">
    <source>
        <dbReference type="Proteomes" id="UP001153269"/>
    </source>
</evidence>
<keyword evidence="3" id="KW-1185">Reference proteome</keyword>
<name>A0A9N7UTZ2_PLEPL</name>
<protein>
    <submittedName>
        <fullName evidence="2">Uncharacterized protein</fullName>
    </submittedName>
</protein>
<feature type="region of interest" description="Disordered" evidence="1">
    <location>
        <begin position="47"/>
        <end position="84"/>
    </location>
</feature>
<organism evidence="2 3">
    <name type="scientific">Pleuronectes platessa</name>
    <name type="common">European plaice</name>
    <dbReference type="NCBI Taxonomy" id="8262"/>
    <lineage>
        <taxon>Eukaryota</taxon>
        <taxon>Metazoa</taxon>
        <taxon>Chordata</taxon>
        <taxon>Craniata</taxon>
        <taxon>Vertebrata</taxon>
        <taxon>Euteleostomi</taxon>
        <taxon>Actinopterygii</taxon>
        <taxon>Neopterygii</taxon>
        <taxon>Teleostei</taxon>
        <taxon>Neoteleostei</taxon>
        <taxon>Acanthomorphata</taxon>
        <taxon>Carangaria</taxon>
        <taxon>Pleuronectiformes</taxon>
        <taxon>Pleuronectoidei</taxon>
        <taxon>Pleuronectidae</taxon>
        <taxon>Pleuronectes</taxon>
    </lineage>
</organism>